<dbReference type="AlphaFoldDB" id="A0A148KL97"/>
<dbReference type="OrthoDB" id="6226461at2"/>
<proteinExistence type="predicted"/>
<dbReference type="STRING" id="1799789.AX660_01620"/>
<name>A0A148KL97_9ALTE</name>
<dbReference type="RefSeq" id="WP_082769050.1">
    <property type="nucleotide sequence ID" value="NZ_LSNE01000015.1"/>
</dbReference>
<evidence type="ECO:0000313" key="2">
    <source>
        <dbReference type="Proteomes" id="UP000070299"/>
    </source>
</evidence>
<comment type="caution">
    <text evidence="1">The sequence shown here is derived from an EMBL/GenBank/DDBJ whole genome shotgun (WGS) entry which is preliminary data.</text>
</comment>
<dbReference type="Proteomes" id="UP000070299">
    <property type="component" value="Unassembled WGS sequence"/>
</dbReference>
<reference evidence="2" key="1">
    <citation type="submission" date="2016-02" db="EMBL/GenBank/DDBJ databases">
        <authorList>
            <person name="Schultz-Johansen M."/>
            <person name="Glaring M.A."/>
            <person name="Bech P.K."/>
            <person name="Stougaard P."/>
        </authorList>
    </citation>
    <scope>NUCLEOTIDE SEQUENCE [LARGE SCALE GENOMIC DNA]</scope>
    <source>
        <strain evidence="2">S66</strain>
    </source>
</reference>
<gene>
    <name evidence="1" type="ORF">AX660_01620</name>
</gene>
<accession>A0A148KL97</accession>
<organism evidence="1 2">
    <name type="scientific">Paraglaciecola hydrolytica</name>
    <dbReference type="NCBI Taxonomy" id="1799789"/>
    <lineage>
        <taxon>Bacteria</taxon>
        <taxon>Pseudomonadati</taxon>
        <taxon>Pseudomonadota</taxon>
        <taxon>Gammaproteobacteria</taxon>
        <taxon>Alteromonadales</taxon>
        <taxon>Alteromonadaceae</taxon>
        <taxon>Paraglaciecola</taxon>
    </lineage>
</organism>
<evidence type="ECO:0000313" key="1">
    <source>
        <dbReference type="EMBL" id="KXI27112.1"/>
    </source>
</evidence>
<dbReference type="EMBL" id="LSNE01000015">
    <property type="protein sequence ID" value="KXI27112.1"/>
    <property type="molecule type" value="Genomic_DNA"/>
</dbReference>
<keyword evidence="2" id="KW-1185">Reference proteome</keyword>
<protein>
    <submittedName>
        <fullName evidence="1">Uncharacterized protein</fullName>
    </submittedName>
</protein>
<sequence>MLEGVDQPDLRLREINRLKKKITFGNISNFYHSVSTSLGLAEGMYKYGFENSLDILLDKKNWNLELLGGRENGIGDIECQKMPRLSIYKLFTQYGFEIHCIPWLKDREFERELRNVPEMEFKSWNPSLMKVVFRISQLHKFMLYSFEHGDEADLELIKYAHNITEDFIEDLQTKLNIQKVHGISVKGFYDYAEKKFKNGEPVYLPPVYRFD</sequence>